<dbReference type="InterPro" id="IPR003615">
    <property type="entry name" value="HNH_nuc"/>
</dbReference>
<dbReference type="EMBL" id="CCDI010000002">
    <property type="protein sequence ID" value="CDQ23636.1"/>
    <property type="molecule type" value="Genomic_DNA"/>
</dbReference>
<dbReference type="RefSeq" id="WP_035507954.1">
    <property type="nucleotide sequence ID" value="NZ_CCDH010000003.1"/>
</dbReference>
<dbReference type="CDD" id="cd00085">
    <property type="entry name" value="HNHc"/>
    <property type="match status" value="1"/>
</dbReference>
<proteinExistence type="predicted"/>
<reference evidence="2 3" key="2">
    <citation type="submission" date="2014-05" db="EMBL/GenBank/DDBJ databases">
        <title>Draft genome sequence of Halobacillus karajensis HK-03.</title>
        <authorList>
            <person name="Khelaifia S."/>
            <person name="Croce O."/>
            <person name="Lagier J.C."/>
            <person name="Raoult D."/>
        </authorList>
    </citation>
    <scope>NUCLEOTIDE SEQUENCE [LARGE SCALE GENOMIC DNA]</scope>
    <source>
        <strain evidence="2 3">HD-03</strain>
    </source>
</reference>
<dbReference type="AlphaFoldDB" id="A0A059NZ51"/>
<dbReference type="Proteomes" id="UP000028868">
    <property type="component" value="Unassembled WGS sequence"/>
</dbReference>
<organism evidence="2 3">
    <name type="scientific">Halobacillus karajensis</name>
    <dbReference type="NCBI Taxonomy" id="195088"/>
    <lineage>
        <taxon>Bacteria</taxon>
        <taxon>Bacillati</taxon>
        <taxon>Bacillota</taxon>
        <taxon>Bacilli</taxon>
        <taxon>Bacillales</taxon>
        <taxon>Bacillaceae</taxon>
        <taxon>Halobacillus</taxon>
    </lineage>
</organism>
<evidence type="ECO:0000313" key="3">
    <source>
        <dbReference type="Proteomes" id="UP000028868"/>
    </source>
</evidence>
<evidence type="ECO:0000259" key="1">
    <source>
        <dbReference type="SMART" id="SM00507"/>
    </source>
</evidence>
<comment type="caution">
    <text evidence="2">The sequence shown here is derived from an EMBL/GenBank/DDBJ whole genome shotgun (WGS) entry which is preliminary data.</text>
</comment>
<evidence type="ECO:0000313" key="2">
    <source>
        <dbReference type="EMBL" id="CDQ23636.1"/>
    </source>
</evidence>
<dbReference type="SMART" id="SM00507">
    <property type="entry name" value="HNHc"/>
    <property type="match status" value="1"/>
</dbReference>
<gene>
    <name evidence="2" type="ORF">BN983_01887</name>
</gene>
<keyword evidence="3" id="KW-1185">Reference proteome</keyword>
<dbReference type="Pfam" id="PF13391">
    <property type="entry name" value="HNH_2"/>
    <property type="match status" value="1"/>
</dbReference>
<feature type="domain" description="HNH nuclease" evidence="1">
    <location>
        <begin position="151"/>
        <end position="221"/>
    </location>
</feature>
<name>A0A059NZ51_9BACI</name>
<accession>A0A059NZ51</accession>
<sequence length="268" mass="30963">MRSVSDIVQSWGFERIYLSDLPEDYSPYDWQAELTDTTFMIEEKLQALLDEMSIEDGKVYIESQTPFYNQLFILAIRKGTTMNSLLLEWGFKRIYREDLEAPDQPEKSLEALPTDQAKIEILEQLKQIMKIEGSLKRTKIVSEKIERSQTLSKALKKLYDYRCQICGDKEGIPQILKADGTPYVEVHHIIPVSEADHVQDDAQKILDSYHNTVVVCPHHHTYIHFHRGGFEKVVETNEETAFIGKKGDRIPILLNYHITGNPLAKKPQ</sequence>
<dbReference type="Gene3D" id="1.10.30.50">
    <property type="match status" value="1"/>
</dbReference>
<protein>
    <recommendedName>
        <fullName evidence="1">HNH nuclease domain-containing protein</fullName>
    </recommendedName>
</protein>
<reference evidence="3" key="1">
    <citation type="submission" date="2014-03" db="EMBL/GenBank/DDBJ databases">
        <authorList>
            <person name="Urmite Genomes U."/>
        </authorList>
    </citation>
    <scope>NUCLEOTIDE SEQUENCE [LARGE SCALE GENOMIC DNA]</scope>
    <source>
        <strain evidence="3">HD-03</strain>
    </source>
</reference>